<dbReference type="SUPFAM" id="SSF53955">
    <property type="entry name" value="Lysozyme-like"/>
    <property type="match status" value="1"/>
</dbReference>
<evidence type="ECO:0000313" key="3">
    <source>
        <dbReference type="Proteomes" id="UP000318709"/>
    </source>
</evidence>
<organism evidence="2 3">
    <name type="scientific">Formicincola oecophyllae</name>
    <dbReference type="NCBI Taxonomy" id="2558361"/>
    <lineage>
        <taxon>Bacteria</taxon>
        <taxon>Pseudomonadati</taxon>
        <taxon>Pseudomonadota</taxon>
        <taxon>Alphaproteobacteria</taxon>
        <taxon>Acetobacterales</taxon>
        <taxon>Acetobacteraceae</taxon>
        <taxon>Formicincola</taxon>
    </lineage>
</organism>
<feature type="domain" description="Transglycosylase SLT" evidence="1">
    <location>
        <begin position="4"/>
        <end position="185"/>
    </location>
</feature>
<dbReference type="InterPro" id="IPR045795">
    <property type="entry name" value="SLT_4"/>
</dbReference>
<accession>A0A4Y6UA93</accession>
<evidence type="ECO:0000313" key="2">
    <source>
        <dbReference type="EMBL" id="QDH14383.1"/>
    </source>
</evidence>
<dbReference type="KEGG" id="swf:E3E12_04575"/>
<dbReference type="OrthoDB" id="9789144at2"/>
<dbReference type="Proteomes" id="UP000318709">
    <property type="component" value="Chromosome"/>
</dbReference>
<dbReference type="EMBL" id="CP038231">
    <property type="protein sequence ID" value="QDH14383.1"/>
    <property type="molecule type" value="Genomic_DNA"/>
</dbReference>
<evidence type="ECO:0000259" key="1">
    <source>
        <dbReference type="Pfam" id="PF19489"/>
    </source>
</evidence>
<proteinExistence type="predicted"/>
<name>A0A4Y6UA93_9PROT</name>
<dbReference type="Pfam" id="PF19489">
    <property type="entry name" value="SLT_4"/>
    <property type="match status" value="1"/>
</dbReference>
<reference evidence="2 3" key="1">
    <citation type="submission" date="2019-03" db="EMBL/GenBank/DDBJ databases">
        <title>The complete genome sequence of Swingsia_sp. F3b2 LMG30590(T).</title>
        <authorList>
            <person name="Chua K.-O."/>
            <person name="Chan K.-G."/>
            <person name="See-Too W.-S."/>
        </authorList>
    </citation>
    <scope>NUCLEOTIDE SEQUENCE [LARGE SCALE GENOMIC DNA]</scope>
    <source>
        <strain evidence="2 3">F3b2</strain>
    </source>
</reference>
<dbReference type="Gene3D" id="1.10.530.10">
    <property type="match status" value="1"/>
</dbReference>
<sequence>MNVVLGAFSVGLVGCATAPPQNPNDICSIYREKRSWYFAAMKAQEKWHVPNTVPMAMMYQESGFHSDIQTRRTYILWIIPWGHITSAYGYAQAENGVWHDYQRSIGHDGDRTNYADALDFMDWYMTRTHRLAGVPLADARNQYLAYHEGWGGYRRGTYQGKPWLGRVASKVGSRAQRYKTQYDRCADSLKPSFWEWLFSWLP</sequence>
<protein>
    <recommendedName>
        <fullName evidence="1">Transglycosylase SLT domain-containing protein</fullName>
    </recommendedName>
</protein>
<keyword evidence="3" id="KW-1185">Reference proteome</keyword>
<gene>
    <name evidence="2" type="ORF">E3E12_04575</name>
</gene>
<dbReference type="InterPro" id="IPR023346">
    <property type="entry name" value="Lysozyme-like_dom_sf"/>
</dbReference>
<dbReference type="AlphaFoldDB" id="A0A4Y6UA93"/>